<dbReference type="Proteomes" id="UP000031586">
    <property type="component" value="Unassembled WGS sequence"/>
</dbReference>
<dbReference type="AlphaFoldDB" id="A0A0C1ZB63"/>
<keyword evidence="1" id="KW-0378">Hydrolase</keyword>
<protein>
    <submittedName>
        <fullName evidence="1">Phosphohydrolase</fullName>
    </submittedName>
</protein>
<dbReference type="InterPro" id="IPR014729">
    <property type="entry name" value="Rossmann-like_a/b/a_fold"/>
</dbReference>
<evidence type="ECO:0000313" key="2">
    <source>
        <dbReference type="Proteomes" id="UP000031586"/>
    </source>
</evidence>
<name>A0A0C1ZB63_9VIBR</name>
<sequence length="377" mass="43967">MSFENAINDIFDDKIIIPSVGANVFGDQGNIIEMLPSEPGVYFEAPEIELDTYDYYIVCTSSGKDSWASLFYLLERGVPKDKILLWHHLIDGKEDPVPFMDWAYVDNYCSEFAKSMGIRIEYSWLQYGFKGELLKENSKPHNHIFETPDGLVELDRKLAKPGTRMLYPQQEASLLRRWCSSSLKIDVCRRAINNQERFIGKRTLVVTGERREESGPRSKYNQLEPHHCDTLRANPNSKKPRYVDTWRPVLHLKEEQIWEILERWRVIPPIAYRLGWNRSSCIACIFNSDKVFATIREYFPDQFYQIYEYERSFEKTIHRNGKNILERTEGVKPFECLDKEALKQAIDPSYKLPIFLADGEQWKLPPGAFNQESAGAI</sequence>
<dbReference type="GO" id="GO:0016787">
    <property type="term" value="F:hydrolase activity"/>
    <property type="evidence" value="ECO:0007669"/>
    <property type="project" value="UniProtKB-KW"/>
</dbReference>
<evidence type="ECO:0000313" key="1">
    <source>
        <dbReference type="EMBL" id="KIF53369.1"/>
    </source>
</evidence>
<reference evidence="1 2" key="1">
    <citation type="submission" date="2014-07" db="EMBL/GenBank/DDBJ databases">
        <title>Unique and conserved regions in Vibrio harveyi and related species in comparison with the shrimp pathogen Vibrio harveyi CAIM 1792.</title>
        <authorList>
            <person name="Espinoza-Valles I."/>
            <person name="Vora G."/>
            <person name="Leekitcharoenphon P."/>
            <person name="Ussery D."/>
            <person name="Hoj L."/>
            <person name="Gomez-Gil B."/>
        </authorList>
    </citation>
    <scope>NUCLEOTIDE SEQUENCE [LARGE SCALE GENOMIC DNA]</scope>
    <source>
        <strain evidence="2">CAIM 1854 / LMG 25443</strain>
    </source>
</reference>
<gene>
    <name evidence="1" type="ORF">H735_10640</name>
</gene>
<organism evidence="1 2">
    <name type="scientific">Vibrio owensii CAIM 1854 = LMG 25443</name>
    <dbReference type="NCBI Taxonomy" id="1229493"/>
    <lineage>
        <taxon>Bacteria</taxon>
        <taxon>Pseudomonadati</taxon>
        <taxon>Pseudomonadota</taxon>
        <taxon>Gammaproteobacteria</taxon>
        <taxon>Vibrionales</taxon>
        <taxon>Vibrionaceae</taxon>
        <taxon>Vibrio</taxon>
    </lineage>
</organism>
<dbReference type="PATRIC" id="fig|1229493.5.peg.1218"/>
<dbReference type="SUPFAM" id="SSF52402">
    <property type="entry name" value="Adenine nucleotide alpha hydrolases-like"/>
    <property type="match status" value="1"/>
</dbReference>
<comment type="caution">
    <text evidence="1">The sequence shown here is derived from an EMBL/GenBank/DDBJ whole genome shotgun (WGS) entry which is preliminary data.</text>
</comment>
<dbReference type="EMBL" id="JPRD01000015">
    <property type="protein sequence ID" value="KIF53369.1"/>
    <property type="molecule type" value="Genomic_DNA"/>
</dbReference>
<dbReference type="RefSeq" id="WP_020194570.1">
    <property type="nucleotide sequence ID" value="NZ_BAOH01000005.1"/>
</dbReference>
<proteinExistence type="predicted"/>
<dbReference type="Gene3D" id="3.40.50.620">
    <property type="entry name" value="HUPs"/>
    <property type="match status" value="1"/>
</dbReference>
<accession>A0A0C1ZB63</accession>